<evidence type="ECO:0000313" key="1">
    <source>
        <dbReference type="EMBL" id="RNA43648.1"/>
    </source>
</evidence>
<name>A0A3M7T746_BRAPC</name>
<organism evidence="1 2">
    <name type="scientific">Brachionus plicatilis</name>
    <name type="common">Marine rotifer</name>
    <name type="synonym">Brachionus muelleri</name>
    <dbReference type="NCBI Taxonomy" id="10195"/>
    <lineage>
        <taxon>Eukaryota</taxon>
        <taxon>Metazoa</taxon>
        <taxon>Spiralia</taxon>
        <taxon>Gnathifera</taxon>
        <taxon>Rotifera</taxon>
        <taxon>Eurotatoria</taxon>
        <taxon>Monogononta</taxon>
        <taxon>Pseudotrocha</taxon>
        <taxon>Ploima</taxon>
        <taxon>Brachionidae</taxon>
        <taxon>Brachionus</taxon>
    </lineage>
</organism>
<protein>
    <submittedName>
        <fullName evidence="1">Uncharacterized protein</fullName>
    </submittedName>
</protein>
<reference evidence="1 2" key="1">
    <citation type="journal article" date="2018" name="Sci. Rep.">
        <title>Genomic signatures of local adaptation to the degree of environmental predictability in rotifers.</title>
        <authorList>
            <person name="Franch-Gras L."/>
            <person name="Hahn C."/>
            <person name="Garcia-Roger E.M."/>
            <person name="Carmona M.J."/>
            <person name="Serra M."/>
            <person name="Gomez A."/>
        </authorList>
    </citation>
    <scope>NUCLEOTIDE SEQUENCE [LARGE SCALE GENOMIC DNA]</scope>
    <source>
        <strain evidence="1">HYR1</strain>
    </source>
</reference>
<dbReference type="OrthoDB" id="6256226at2759"/>
<comment type="caution">
    <text evidence="1">The sequence shown here is derived from an EMBL/GenBank/DDBJ whole genome shotgun (WGS) entry which is preliminary data.</text>
</comment>
<dbReference type="Proteomes" id="UP000276133">
    <property type="component" value="Unassembled WGS sequence"/>
</dbReference>
<keyword evidence="2" id="KW-1185">Reference proteome</keyword>
<proteinExistence type="predicted"/>
<dbReference type="AlphaFoldDB" id="A0A3M7T746"/>
<sequence>MLENVIFDVVIIYKYFRENYFEIIKSGGEDRSNIYRNIFLLQTSPPLIKKKLKKAQKGTFFKFNHFLRFFKNDKKCVFELGILIVGFELKAHLNAWLNLIPTFDLGIHSSLFCTNLIDFRPGEMDAQIHQSEH</sequence>
<accession>A0A3M7T746</accession>
<evidence type="ECO:0000313" key="2">
    <source>
        <dbReference type="Proteomes" id="UP000276133"/>
    </source>
</evidence>
<dbReference type="EMBL" id="REGN01000198">
    <property type="protein sequence ID" value="RNA43648.1"/>
    <property type="molecule type" value="Genomic_DNA"/>
</dbReference>
<gene>
    <name evidence="1" type="ORF">BpHYR1_028869</name>
</gene>